<dbReference type="EMBL" id="CP136426">
    <property type="protein sequence ID" value="WOC50983.1"/>
    <property type="molecule type" value="Genomic_DNA"/>
</dbReference>
<gene>
    <name evidence="2" type="ORF">BPO_0336</name>
</gene>
<protein>
    <submittedName>
        <fullName evidence="2">Uncharacterized protein</fullName>
    </submittedName>
</protein>
<dbReference type="KEGG" id="bpor:BPO_0336"/>
<evidence type="ECO:0000256" key="1">
    <source>
        <dbReference type="SAM" id="SignalP"/>
    </source>
</evidence>
<name>A0AAU0F0Q1_9FLAO</name>
<reference evidence="2" key="1">
    <citation type="submission" date="2023-10" db="EMBL/GenBank/DDBJ databases">
        <title>Characterization and whole genome sequencing of a novel strain of Bergeyella porcorum QD2021 isolated from pig.</title>
        <authorList>
            <person name="Liu G."/>
            <person name="Chen C."/>
            <person name="Han X."/>
        </authorList>
    </citation>
    <scope>NUCLEOTIDE SEQUENCE</scope>
    <source>
        <strain evidence="2">QD2021</strain>
    </source>
</reference>
<accession>A0AAU0F0Q1</accession>
<dbReference type="RefSeq" id="WP_327984670.1">
    <property type="nucleotide sequence ID" value="NZ_CP136426.1"/>
</dbReference>
<proteinExistence type="predicted"/>
<evidence type="ECO:0000313" key="2">
    <source>
        <dbReference type="EMBL" id="WOC50983.1"/>
    </source>
</evidence>
<dbReference type="AlphaFoldDB" id="A0AAU0F0Q1"/>
<organism evidence="2 3">
    <name type="scientific">Bergeyella porcorum</name>
    <dbReference type="NCBI Taxonomy" id="1735111"/>
    <lineage>
        <taxon>Bacteria</taxon>
        <taxon>Pseudomonadati</taxon>
        <taxon>Bacteroidota</taxon>
        <taxon>Flavobacteriia</taxon>
        <taxon>Flavobacteriales</taxon>
        <taxon>Weeksellaceae</taxon>
        <taxon>Bergeyella</taxon>
    </lineage>
</organism>
<evidence type="ECO:0000313" key="3">
    <source>
        <dbReference type="Proteomes" id="UP001432059"/>
    </source>
</evidence>
<feature type="signal peptide" evidence="1">
    <location>
        <begin position="1"/>
        <end position="18"/>
    </location>
</feature>
<dbReference type="Proteomes" id="UP001432059">
    <property type="component" value="Chromosome"/>
</dbReference>
<feature type="chain" id="PRO_5043311207" evidence="1">
    <location>
        <begin position="19"/>
        <end position="266"/>
    </location>
</feature>
<keyword evidence="3" id="KW-1185">Reference proteome</keyword>
<keyword evidence="1" id="KW-0732">Signal</keyword>
<sequence length="266" mass="29086">MRKLTIVLGVLGVSLLNAQYTGNVGVNTDAPTNTLHVKSSADPLRLEGLQNVTENKGILVVDKDGFVKKIGGQDGFTPSFETKYPSAEPKISGSSMVNNKFTPINFSASNVKVGTETNGQFVVEEDGWYHLDGNIRFEVLQSTPNHPISFNGKFMQMMAIYRVKDPVTNASYRVGYTEKSIFRGAHIPDAPAPVGMTEVGVNKLQVGVYHLTPTGTVYLKKGQIVSLEYFTYGGVGVITTSDNGVEAPDRAWIDTPRSYSRIYRIL</sequence>